<evidence type="ECO:0000256" key="1">
    <source>
        <dbReference type="PROSITE-ProRule" id="PRU00339"/>
    </source>
</evidence>
<keyword evidence="2" id="KW-1133">Transmembrane helix</keyword>
<dbReference type="InterPro" id="IPR011990">
    <property type="entry name" value="TPR-like_helical_dom_sf"/>
</dbReference>
<dbReference type="SUPFAM" id="SSF48452">
    <property type="entry name" value="TPR-like"/>
    <property type="match status" value="1"/>
</dbReference>
<keyword evidence="1" id="KW-0802">TPR repeat</keyword>
<feature type="transmembrane region" description="Helical" evidence="2">
    <location>
        <begin position="54"/>
        <end position="73"/>
    </location>
</feature>
<evidence type="ECO:0000313" key="4">
    <source>
        <dbReference type="Proteomes" id="UP000290365"/>
    </source>
</evidence>
<dbReference type="PROSITE" id="PS50005">
    <property type="entry name" value="TPR"/>
    <property type="match status" value="1"/>
</dbReference>
<dbReference type="RefSeq" id="WP_129892131.1">
    <property type="nucleotide sequence ID" value="NZ_CP035758.1"/>
</dbReference>
<accession>A0A4P6JZ86</accession>
<dbReference type="KEGG" id="kbs:EPA93_35900"/>
<dbReference type="Proteomes" id="UP000290365">
    <property type="component" value="Chromosome"/>
</dbReference>
<feature type="repeat" description="TPR" evidence="1">
    <location>
        <begin position="201"/>
        <end position="234"/>
    </location>
</feature>
<dbReference type="OrthoDB" id="154257at2"/>
<dbReference type="InterPro" id="IPR019734">
    <property type="entry name" value="TPR_rpt"/>
</dbReference>
<dbReference type="Gene3D" id="1.25.40.10">
    <property type="entry name" value="Tetratricopeptide repeat domain"/>
    <property type="match status" value="1"/>
</dbReference>
<feature type="transmembrane region" description="Helical" evidence="2">
    <location>
        <begin position="17"/>
        <end position="34"/>
    </location>
</feature>
<organism evidence="3 4">
    <name type="scientific">Ktedonosporobacter rubrisoli</name>
    <dbReference type="NCBI Taxonomy" id="2509675"/>
    <lineage>
        <taxon>Bacteria</taxon>
        <taxon>Bacillati</taxon>
        <taxon>Chloroflexota</taxon>
        <taxon>Ktedonobacteria</taxon>
        <taxon>Ktedonobacterales</taxon>
        <taxon>Ktedonosporobacteraceae</taxon>
        <taxon>Ktedonosporobacter</taxon>
    </lineage>
</organism>
<dbReference type="Pfam" id="PF13174">
    <property type="entry name" value="TPR_6"/>
    <property type="match status" value="1"/>
</dbReference>
<name>A0A4P6JZ86_KTERU</name>
<proteinExistence type="predicted"/>
<dbReference type="SMART" id="SM00028">
    <property type="entry name" value="TPR"/>
    <property type="match status" value="2"/>
</dbReference>
<dbReference type="EMBL" id="CP035758">
    <property type="protein sequence ID" value="QBD81069.1"/>
    <property type="molecule type" value="Genomic_DNA"/>
</dbReference>
<dbReference type="AlphaFoldDB" id="A0A4P6JZ86"/>
<gene>
    <name evidence="3" type="ORF">EPA93_35900</name>
</gene>
<keyword evidence="2" id="KW-0472">Membrane</keyword>
<reference evidence="3 4" key="1">
    <citation type="submission" date="2019-01" db="EMBL/GenBank/DDBJ databases">
        <title>Ktedonosporobacter rubrisoli SCAWS-G2.</title>
        <authorList>
            <person name="Huang Y."/>
            <person name="Yan B."/>
        </authorList>
    </citation>
    <scope>NUCLEOTIDE SEQUENCE [LARGE SCALE GENOMIC DNA]</scope>
    <source>
        <strain evidence="3 4">SCAWS-G2</strain>
    </source>
</reference>
<keyword evidence="2" id="KW-0812">Transmembrane</keyword>
<protein>
    <submittedName>
        <fullName evidence="3">Tetratricopeptide repeat protein</fullName>
    </submittedName>
</protein>
<sequence length="403" mass="44942">MLLHLTGSDWADGASHAGVWAFIVMVILAIVLFIRSRDGLSSPRNPSRRLQLFLARSALVVLLIYGIACQLLQPTLHTAQAHSLENQQHWQDAVNEYTLAGQQAPDGPDLARVYTAWGLALNKARHYSEAMDKFAIVMKDFYTQSEALKRAQAGDIEARLALGKQRLQANDYSTALTYLDDALNQSYCDDNCRQQALSIEATTYYQLGEAQLQTKQYDSAVTSFDKILNSFPHSPEAGMLHGDMAKALLGDGQDTRTNNCSEAVPIYVRLSKEYKDTPEGQKAQSDLNAPQQVKGKFMNTESRIYSQIALTSGLMGKMSKDQVFDRWDNAYQVTAIQSDGQFVFNNVKQGDYDLMWYSEDSSARYVEFIYDILSLSPRYQAHVSPLCPLDLGTVSNAHGSSML</sequence>
<evidence type="ECO:0000256" key="2">
    <source>
        <dbReference type="SAM" id="Phobius"/>
    </source>
</evidence>
<keyword evidence="4" id="KW-1185">Reference proteome</keyword>
<evidence type="ECO:0000313" key="3">
    <source>
        <dbReference type="EMBL" id="QBD81069.1"/>
    </source>
</evidence>